<dbReference type="PANTHER" id="PTHR43793">
    <property type="entry name" value="FAD SYNTHASE"/>
    <property type="match status" value="1"/>
</dbReference>
<dbReference type="InterPro" id="IPR004821">
    <property type="entry name" value="Cyt_trans-like"/>
</dbReference>
<feature type="domain" description="Cytidyltransferase-like" evidence="3">
    <location>
        <begin position="50"/>
        <end position="118"/>
    </location>
</feature>
<dbReference type="Pfam" id="PF01467">
    <property type="entry name" value="CTP_transf_like"/>
    <property type="match status" value="1"/>
</dbReference>
<dbReference type="SUPFAM" id="SSF52374">
    <property type="entry name" value="Nucleotidylyl transferase"/>
    <property type="match status" value="1"/>
</dbReference>
<evidence type="ECO:0000313" key="4">
    <source>
        <dbReference type="EMBL" id="PSL00800.1"/>
    </source>
</evidence>
<keyword evidence="5" id="KW-1185">Reference proteome</keyword>
<dbReference type="EMBL" id="PYGA01000001">
    <property type="protein sequence ID" value="PSL00800.1"/>
    <property type="molecule type" value="Genomic_DNA"/>
</dbReference>
<evidence type="ECO:0000313" key="5">
    <source>
        <dbReference type="Proteomes" id="UP000240542"/>
    </source>
</evidence>
<dbReference type="PANTHER" id="PTHR43793:SF2">
    <property type="entry name" value="BIFUNCTIONAL PROTEIN HLDE"/>
    <property type="match status" value="1"/>
</dbReference>
<organism evidence="4 5">
    <name type="scientific">Murinocardiopsis flavida</name>
    <dbReference type="NCBI Taxonomy" id="645275"/>
    <lineage>
        <taxon>Bacteria</taxon>
        <taxon>Bacillati</taxon>
        <taxon>Actinomycetota</taxon>
        <taxon>Actinomycetes</taxon>
        <taxon>Streptosporangiales</taxon>
        <taxon>Nocardiopsidaceae</taxon>
        <taxon>Murinocardiopsis</taxon>
    </lineage>
</organism>
<dbReference type="InterPro" id="IPR050385">
    <property type="entry name" value="Archaeal_FAD_synthase"/>
</dbReference>
<dbReference type="GO" id="GO:0016779">
    <property type="term" value="F:nucleotidyltransferase activity"/>
    <property type="evidence" value="ECO:0007669"/>
    <property type="project" value="UniProtKB-KW"/>
</dbReference>
<dbReference type="Gene3D" id="3.40.50.620">
    <property type="entry name" value="HUPs"/>
    <property type="match status" value="1"/>
</dbReference>
<keyword evidence="1 4" id="KW-0808">Transferase</keyword>
<dbReference type="NCBIfam" id="TIGR00125">
    <property type="entry name" value="cyt_tran_rel"/>
    <property type="match status" value="1"/>
</dbReference>
<dbReference type="InterPro" id="IPR014729">
    <property type="entry name" value="Rossmann-like_a/b/a_fold"/>
</dbReference>
<evidence type="ECO:0000256" key="1">
    <source>
        <dbReference type="ARBA" id="ARBA00022679"/>
    </source>
</evidence>
<dbReference type="AlphaFoldDB" id="A0A2P8DUA2"/>
<gene>
    <name evidence="4" type="ORF">CLV63_101278</name>
</gene>
<accession>A0A2P8DUA2</accession>
<reference evidence="4 5" key="1">
    <citation type="submission" date="2018-03" db="EMBL/GenBank/DDBJ databases">
        <title>Genomic Encyclopedia of Archaeal and Bacterial Type Strains, Phase II (KMG-II): from individual species to whole genera.</title>
        <authorList>
            <person name="Goeker M."/>
        </authorList>
    </citation>
    <scope>NUCLEOTIDE SEQUENCE [LARGE SCALE GENOMIC DNA]</scope>
    <source>
        <strain evidence="4 5">DSM 45312</strain>
    </source>
</reference>
<evidence type="ECO:0000259" key="3">
    <source>
        <dbReference type="Pfam" id="PF01467"/>
    </source>
</evidence>
<keyword evidence="2" id="KW-0548">Nucleotidyltransferase</keyword>
<comment type="caution">
    <text evidence="4">The sequence shown here is derived from an EMBL/GenBank/DDBJ whole genome shotgun (WGS) entry which is preliminary data.</text>
</comment>
<dbReference type="Proteomes" id="UP000240542">
    <property type="component" value="Unassembled WGS sequence"/>
</dbReference>
<sequence length="186" mass="19363">MHGIPAAGAYDDLFGRNPKMASSDPEGDDAAALALRWYAGPPAERPVAVVTGAFDVLHVGHVRFLSAVRERGFPLVVGVEDDARVRSWKGTGRPVHAEADRAEMLAALRCVDGVFTVSGPPETVGWQAYAALLAPLDPAALAYTAGDPHSAAKRLGAEALGAHAWELPFTAGRSTSATLGRLAGSL</sequence>
<name>A0A2P8DUA2_9ACTN</name>
<protein>
    <submittedName>
        <fullName evidence="4">Cytidyltransferase-like protein</fullName>
    </submittedName>
</protein>
<proteinExistence type="predicted"/>
<evidence type="ECO:0000256" key="2">
    <source>
        <dbReference type="ARBA" id="ARBA00022695"/>
    </source>
</evidence>